<evidence type="ECO:0000313" key="2">
    <source>
        <dbReference type="Proteomes" id="UP000594263"/>
    </source>
</evidence>
<evidence type="ECO:0000313" key="1">
    <source>
        <dbReference type="EnsemblPlants" id="Kaladp0033s0208.1.v1.1.CDS.1"/>
    </source>
</evidence>
<dbReference type="EnsemblPlants" id="Kaladp0033s0208.1.v1.1">
    <property type="protein sequence ID" value="Kaladp0033s0208.1.v1.1.CDS.1"/>
    <property type="gene ID" value="Kaladp0033s0208.v1.1"/>
</dbReference>
<proteinExistence type="predicted"/>
<dbReference type="Gramene" id="Kaladp0033s0208.1.v1.1">
    <property type="protein sequence ID" value="Kaladp0033s0208.1.v1.1.CDS.1"/>
    <property type="gene ID" value="Kaladp0033s0208.v1.1"/>
</dbReference>
<sequence length="77" mass="9162">MNEIVGECNRERDFGTCYRQIARYRFTFAQRVRPEKCTKSSKQTYPCRTQITNARVVSEYRSSPQPQTNDMKRTSFI</sequence>
<dbReference type="Proteomes" id="UP000594263">
    <property type="component" value="Unplaced"/>
</dbReference>
<protein>
    <submittedName>
        <fullName evidence="1">Uncharacterized protein</fullName>
    </submittedName>
</protein>
<organism evidence="1 2">
    <name type="scientific">Kalanchoe fedtschenkoi</name>
    <name type="common">Lavender scallops</name>
    <name type="synonym">South American air plant</name>
    <dbReference type="NCBI Taxonomy" id="63787"/>
    <lineage>
        <taxon>Eukaryota</taxon>
        <taxon>Viridiplantae</taxon>
        <taxon>Streptophyta</taxon>
        <taxon>Embryophyta</taxon>
        <taxon>Tracheophyta</taxon>
        <taxon>Spermatophyta</taxon>
        <taxon>Magnoliopsida</taxon>
        <taxon>eudicotyledons</taxon>
        <taxon>Gunneridae</taxon>
        <taxon>Pentapetalae</taxon>
        <taxon>Saxifragales</taxon>
        <taxon>Crassulaceae</taxon>
        <taxon>Kalanchoe</taxon>
    </lineage>
</organism>
<dbReference type="AlphaFoldDB" id="A0A7N0ZTL0"/>
<keyword evidence="2" id="KW-1185">Reference proteome</keyword>
<accession>A0A7N0ZTL0</accession>
<name>A0A7N0ZTL0_KALFE</name>
<reference evidence="1" key="1">
    <citation type="submission" date="2021-01" db="UniProtKB">
        <authorList>
            <consortium name="EnsemblPlants"/>
        </authorList>
    </citation>
    <scope>IDENTIFICATION</scope>
</reference>